<keyword evidence="3" id="KW-0479">Metal-binding</keyword>
<dbReference type="SUPFAM" id="SSF55811">
    <property type="entry name" value="Nudix"/>
    <property type="match status" value="1"/>
</dbReference>
<evidence type="ECO:0000256" key="6">
    <source>
        <dbReference type="ARBA" id="ARBA00023211"/>
    </source>
</evidence>
<feature type="domain" description="Nudix hydrolase" evidence="7">
    <location>
        <begin position="57"/>
        <end position="191"/>
    </location>
</feature>
<comment type="cofactor">
    <cofactor evidence="2">
        <name>Mg(2+)</name>
        <dbReference type="ChEBI" id="CHEBI:18420"/>
    </cofactor>
</comment>
<name>A0A6J7NAD1_9ZZZZ</name>
<reference evidence="9" key="1">
    <citation type="submission" date="2020-05" db="EMBL/GenBank/DDBJ databases">
        <authorList>
            <person name="Chiriac C."/>
            <person name="Salcher M."/>
            <person name="Ghai R."/>
            <person name="Kavagutti S V."/>
        </authorList>
    </citation>
    <scope>NUCLEOTIDE SEQUENCE</scope>
</reference>
<dbReference type="InterPro" id="IPR015797">
    <property type="entry name" value="NUDIX_hydrolase-like_dom_sf"/>
</dbReference>
<evidence type="ECO:0000313" key="9">
    <source>
        <dbReference type="EMBL" id="CAB4987533.1"/>
    </source>
</evidence>
<accession>A0A6J7NAD1</accession>
<dbReference type="EMBL" id="CAFBOT010000065">
    <property type="protein sequence ID" value="CAB4987533.1"/>
    <property type="molecule type" value="Genomic_DNA"/>
</dbReference>
<sequence>MRAGGNQIIPRPAAVWVRPNNPFRSLDHSVLRSTEQLIARIESAAGKVSEVDVPQGAKASAVLVPIFDGEYGPEVVLTRRSQQLTNHKGEVSFPGGRIDANETAVDAALRESREEINLDTSNLRIVGQLGAISTYVSSSHIVPVVAHLHNRPELDISNAEVERVFSVPLIDLVRDDTYAEEHWGTAPNTYQLHFFHLDDETIWGATGKMLHQLINIALLKH</sequence>
<comment type="cofactor">
    <cofactor evidence="1">
        <name>Mn(2+)</name>
        <dbReference type="ChEBI" id="CHEBI:29035"/>
    </cofactor>
</comment>
<evidence type="ECO:0000256" key="4">
    <source>
        <dbReference type="ARBA" id="ARBA00022801"/>
    </source>
</evidence>
<dbReference type="CDD" id="cd03426">
    <property type="entry name" value="NUDIX_CoAse_Nudt7"/>
    <property type="match status" value="1"/>
</dbReference>
<evidence type="ECO:0000259" key="7">
    <source>
        <dbReference type="PROSITE" id="PS51462"/>
    </source>
</evidence>
<keyword evidence="6" id="KW-0464">Manganese</keyword>
<dbReference type="PANTHER" id="PTHR12992">
    <property type="entry name" value="NUDIX HYDROLASE"/>
    <property type="match status" value="1"/>
</dbReference>
<dbReference type="EMBL" id="CAEZZM010000093">
    <property type="protein sequence ID" value="CAB4765502.1"/>
    <property type="molecule type" value="Genomic_DNA"/>
</dbReference>
<gene>
    <name evidence="8" type="ORF">UFOPK2872_00817</name>
    <name evidence="9" type="ORF">UFOPK4000_00502</name>
</gene>
<evidence type="ECO:0000256" key="2">
    <source>
        <dbReference type="ARBA" id="ARBA00001946"/>
    </source>
</evidence>
<dbReference type="InterPro" id="IPR045121">
    <property type="entry name" value="CoAse"/>
</dbReference>
<evidence type="ECO:0000256" key="3">
    <source>
        <dbReference type="ARBA" id="ARBA00022723"/>
    </source>
</evidence>
<protein>
    <submittedName>
        <fullName evidence="9">Unannotated protein</fullName>
    </submittedName>
</protein>
<evidence type="ECO:0000256" key="5">
    <source>
        <dbReference type="ARBA" id="ARBA00022842"/>
    </source>
</evidence>
<dbReference type="PROSITE" id="PS51462">
    <property type="entry name" value="NUDIX"/>
    <property type="match status" value="1"/>
</dbReference>
<evidence type="ECO:0000313" key="8">
    <source>
        <dbReference type="EMBL" id="CAB4765502.1"/>
    </source>
</evidence>
<evidence type="ECO:0000256" key="1">
    <source>
        <dbReference type="ARBA" id="ARBA00001936"/>
    </source>
</evidence>
<dbReference type="AlphaFoldDB" id="A0A6J7NAD1"/>
<dbReference type="Gene3D" id="3.90.79.10">
    <property type="entry name" value="Nucleoside Triphosphate Pyrophosphohydrolase"/>
    <property type="match status" value="1"/>
</dbReference>
<proteinExistence type="predicted"/>
<dbReference type="InterPro" id="IPR000086">
    <property type="entry name" value="NUDIX_hydrolase_dom"/>
</dbReference>
<organism evidence="9">
    <name type="scientific">freshwater metagenome</name>
    <dbReference type="NCBI Taxonomy" id="449393"/>
    <lineage>
        <taxon>unclassified sequences</taxon>
        <taxon>metagenomes</taxon>
        <taxon>ecological metagenomes</taxon>
    </lineage>
</organism>
<dbReference type="Pfam" id="PF00293">
    <property type="entry name" value="NUDIX"/>
    <property type="match status" value="1"/>
</dbReference>
<dbReference type="PANTHER" id="PTHR12992:SF11">
    <property type="entry name" value="MITOCHONDRIAL COENZYME A DIPHOSPHATASE NUDT8"/>
    <property type="match status" value="1"/>
</dbReference>
<keyword evidence="4" id="KW-0378">Hydrolase</keyword>
<dbReference type="GO" id="GO:0010945">
    <property type="term" value="F:coenzyme A diphosphatase activity"/>
    <property type="evidence" value="ECO:0007669"/>
    <property type="project" value="InterPro"/>
</dbReference>
<keyword evidence="5" id="KW-0460">Magnesium</keyword>
<dbReference type="GO" id="GO:0046872">
    <property type="term" value="F:metal ion binding"/>
    <property type="evidence" value="ECO:0007669"/>
    <property type="project" value="UniProtKB-KW"/>
</dbReference>
<dbReference type="InterPro" id="IPR020084">
    <property type="entry name" value="NUDIX_hydrolase_CS"/>
</dbReference>
<dbReference type="PROSITE" id="PS00893">
    <property type="entry name" value="NUDIX_BOX"/>
    <property type="match status" value="1"/>
</dbReference>